<evidence type="ECO:0000256" key="1">
    <source>
        <dbReference type="SAM" id="Phobius"/>
    </source>
</evidence>
<dbReference type="EMBL" id="DVOC01000018">
    <property type="protein sequence ID" value="HIU90572.1"/>
    <property type="molecule type" value="Genomic_DNA"/>
</dbReference>
<keyword evidence="1" id="KW-0812">Transmembrane</keyword>
<evidence type="ECO:0000313" key="2">
    <source>
        <dbReference type="EMBL" id="HIU90572.1"/>
    </source>
</evidence>
<protein>
    <submittedName>
        <fullName evidence="2">Sporulation protein YqfD</fullName>
    </submittedName>
</protein>
<dbReference type="Proteomes" id="UP000886852">
    <property type="component" value="Unassembled WGS sequence"/>
</dbReference>
<keyword evidence="1" id="KW-0472">Membrane</keyword>
<proteinExistence type="predicted"/>
<dbReference type="AlphaFoldDB" id="A0A9D1MW21"/>
<evidence type="ECO:0000313" key="3">
    <source>
        <dbReference type="Proteomes" id="UP000886852"/>
    </source>
</evidence>
<comment type="caution">
    <text evidence="2">The sequence shown here is derived from an EMBL/GenBank/DDBJ whole genome shotgun (WGS) entry which is preliminary data.</text>
</comment>
<dbReference type="Pfam" id="PF06898">
    <property type="entry name" value="YqfD"/>
    <property type="match status" value="1"/>
</dbReference>
<keyword evidence="1" id="KW-1133">Transmembrane helix</keyword>
<reference evidence="2" key="2">
    <citation type="journal article" date="2021" name="PeerJ">
        <title>Extensive microbial diversity within the chicken gut microbiome revealed by metagenomics and culture.</title>
        <authorList>
            <person name="Gilroy R."/>
            <person name="Ravi A."/>
            <person name="Getino M."/>
            <person name="Pursley I."/>
            <person name="Horton D.L."/>
            <person name="Alikhan N.F."/>
            <person name="Baker D."/>
            <person name="Gharbi K."/>
            <person name="Hall N."/>
            <person name="Watson M."/>
            <person name="Adriaenssens E.M."/>
            <person name="Foster-Nyarko E."/>
            <person name="Jarju S."/>
            <person name="Secka A."/>
            <person name="Antonio M."/>
            <person name="Oren A."/>
            <person name="Chaudhuri R.R."/>
            <person name="La Ragione R."/>
            <person name="Hildebrand F."/>
            <person name="Pallen M.J."/>
        </authorList>
    </citation>
    <scope>NUCLEOTIDE SEQUENCE</scope>
    <source>
        <strain evidence="2">ChiHjej12B11-7776</strain>
    </source>
</reference>
<organism evidence="2 3">
    <name type="scientific">Candidatus Fimimonas merdipullorum</name>
    <dbReference type="NCBI Taxonomy" id="2840822"/>
    <lineage>
        <taxon>Bacteria</taxon>
        <taxon>Pseudomonadati</taxon>
        <taxon>Myxococcota</taxon>
        <taxon>Myxococcia</taxon>
        <taxon>Myxococcales</taxon>
        <taxon>Cystobacterineae</taxon>
        <taxon>Myxococcaceae</taxon>
        <taxon>Myxococcaceae incertae sedis</taxon>
        <taxon>Candidatus Fimimonas</taxon>
    </lineage>
</organism>
<reference evidence="2" key="1">
    <citation type="submission" date="2020-10" db="EMBL/GenBank/DDBJ databases">
        <authorList>
            <person name="Gilroy R."/>
        </authorList>
    </citation>
    <scope>NUCLEOTIDE SEQUENCE</scope>
    <source>
        <strain evidence="2">ChiHjej12B11-7776</strain>
    </source>
</reference>
<sequence>MFKRNVRIVFEGAHLNGAINALSAMCPLYGVRKQGGRCSVMLPSRCFEQAVDFLRKRCYNVVETSPCGAYALGIFMRRHFLLPVFLAVTAAAVLLLSNVCFKVEVYGDYSAREVKSALDGCALGEGRLLYGFSSDKAENYVANTLDAAYVSVQRRGSVLYVSAYRRQNAQPPVDMHVRRDVTANFDGIVTRIVCQQGTAAVSAGDRVKKGDVLVYGLRTFSDGSVEQVYAVAEVTMRLSVSAFVPFYGSVEKAVDSGRTFTCNFVELFGKRYGKQPPFEKFRYTVTTNTLAFNVKVHTVTFYEQLVERVPASIDAVREKLCVEALDAATKKAFFPISDTRYEVTEKGVTCVVSGEVKN</sequence>
<dbReference type="InterPro" id="IPR010690">
    <property type="entry name" value="YqfD"/>
</dbReference>
<accession>A0A9D1MW21</accession>
<gene>
    <name evidence="2" type="ORF">IAC72_00965</name>
</gene>
<feature type="transmembrane region" description="Helical" evidence="1">
    <location>
        <begin position="80"/>
        <end position="99"/>
    </location>
</feature>
<name>A0A9D1MW21_9BACT</name>